<dbReference type="SUPFAM" id="SSF47757">
    <property type="entry name" value="Chemotaxis receptor methyltransferase CheR, N-terminal domain"/>
    <property type="match status" value="1"/>
</dbReference>
<evidence type="ECO:0000259" key="6">
    <source>
        <dbReference type="PROSITE" id="PS50123"/>
    </source>
</evidence>
<evidence type="ECO:0000313" key="8">
    <source>
        <dbReference type="Proteomes" id="UP001627408"/>
    </source>
</evidence>
<dbReference type="PANTHER" id="PTHR24422:SF19">
    <property type="entry name" value="CHEMOTAXIS PROTEIN METHYLTRANSFERASE"/>
    <property type="match status" value="1"/>
</dbReference>
<keyword evidence="8" id="KW-1185">Reference proteome</keyword>
<keyword evidence="2 5" id="KW-0489">Methyltransferase</keyword>
<evidence type="ECO:0000256" key="3">
    <source>
        <dbReference type="ARBA" id="ARBA00022679"/>
    </source>
</evidence>
<dbReference type="Pfam" id="PF03705">
    <property type="entry name" value="CheR_N"/>
    <property type="match status" value="1"/>
</dbReference>
<organism evidence="7 8">
    <name type="scientific">Tateyamaria armeniaca</name>
    <dbReference type="NCBI Taxonomy" id="2518930"/>
    <lineage>
        <taxon>Bacteria</taxon>
        <taxon>Pseudomonadati</taxon>
        <taxon>Pseudomonadota</taxon>
        <taxon>Alphaproteobacteria</taxon>
        <taxon>Rhodobacterales</taxon>
        <taxon>Roseobacteraceae</taxon>
        <taxon>Tateyamaria</taxon>
    </lineage>
</organism>
<dbReference type="Pfam" id="PF01739">
    <property type="entry name" value="CheR"/>
    <property type="match status" value="1"/>
</dbReference>
<evidence type="ECO:0000256" key="5">
    <source>
        <dbReference type="PIRNR" id="PIRNR000410"/>
    </source>
</evidence>
<accession>A0ABW8V1E7</accession>
<evidence type="ECO:0000256" key="4">
    <source>
        <dbReference type="ARBA" id="ARBA00022691"/>
    </source>
</evidence>
<keyword evidence="4 5" id="KW-0949">S-adenosyl-L-methionine</keyword>
<dbReference type="Gene3D" id="3.40.50.150">
    <property type="entry name" value="Vaccinia Virus protein VP39"/>
    <property type="match status" value="1"/>
</dbReference>
<protein>
    <recommendedName>
        <fullName evidence="5">Chemotaxis protein methyltransferase</fullName>
        <ecNumber evidence="5">2.1.1.80</ecNumber>
    </recommendedName>
</protein>
<gene>
    <name evidence="7" type="ORF">ACERZ8_15480</name>
</gene>
<dbReference type="EMBL" id="JBHDIY010000002">
    <property type="protein sequence ID" value="MFL4471213.1"/>
    <property type="molecule type" value="Genomic_DNA"/>
</dbReference>
<proteinExistence type="predicted"/>
<dbReference type="InterPro" id="IPR022642">
    <property type="entry name" value="CheR_C"/>
</dbReference>
<dbReference type="InterPro" id="IPR026024">
    <property type="entry name" value="Chemotaxis_MeTrfase_CheR"/>
</dbReference>
<reference evidence="7 8" key="1">
    <citation type="submission" date="2024-08" db="EMBL/GenBank/DDBJ databases">
        <title>Tateyamaria sp. nov., isolated from marine algae.</title>
        <authorList>
            <person name="Choi B.J."/>
            <person name="Kim J.M."/>
            <person name="Lee J.K."/>
            <person name="Choi D.G."/>
            <person name="Bayburt H."/>
            <person name="Baek J.H."/>
            <person name="Han D.M."/>
            <person name="Jeon C.O."/>
        </authorList>
    </citation>
    <scope>NUCLEOTIDE SEQUENCE [LARGE SCALE GENOMIC DNA]</scope>
    <source>
        <strain evidence="7 8">KMU-156</strain>
    </source>
</reference>
<dbReference type="PROSITE" id="PS50123">
    <property type="entry name" value="CHER"/>
    <property type="match status" value="1"/>
</dbReference>
<comment type="catalytic activity">
    <reaction evidence="1 5">
        <text>L-glutamyl-[protein] + S-adenosyl-L-methionine = [protein]-L-glutamate 5-O-methyl ester + S-adenosyl-L-homocysteine</text>
        <dbReference type="Rhea" id="RHEA:24452"/>
        <dbReference type="Rhea" id="RHEA-COMP:10208"/>
        <dbReference type="Rhea" id="RHEA-COMP:10311"/>
        <dbReference type="ChEBI" id="CHEBI:29973"/>
        <dbReference type="ChEBI" id="CHEBI:57856"/>
        <dbReference type="ChEBI" id="CHEBI:59789"/>
        <dbReference type="ChEBI" id="CHEBI:82795"/>
        <dbReference type="EC" id="2.1.1.80"/>
    </reaction>
</comment>
<dbReference type="Proteomes" id="UP001627408">
    <property type="component" value="Unassembled WGS sequence"/>
</dbReference>
<dbReference type="SMART" id="SM00138">
    <property type="entry name" value="MeTrc"/>
    <property type="match status" value="1"/>
</dbReference>
<comment type="function">
    <text evidence="5">Methylation of the membrane-bound methyl-accepting chemotaxis proteins (MCP) to form gamma-glutamyl methyl ester residues in MCP.</text>
</comment>
<dbReference type="SUPFAM" id="SSF53335">
    <property type="entry name" value="S-adenosyl-L-methionine-dependent methyltransferases"/>
    <property type="match status" value="1"/>
</dbReference>
<dbReference type="InterPro" id="IPR029063">
    <property type="entry name" value="SAM-dependent_MTases_sf"/>
</dbReference>
<dbReference type="EC" id="2.1.1.80" evidence="5"/>
<name>A0ABW8V1E7_9RHOB</name>
<evidence type="ECO:0000256" key="1">
    <source>
        <dbReference type="ARBA" id="ARBA00001541"/>
    </source>
</evidence>
<comment type="caution">
    <text evidence="7">The sequence shown here is derived from an EMBL/GenBank/DDBJ whole genome shotgun (WGS) entry which is preliminary data.</text>
</comment>
<sequence length="294" mass="33260">MARFDTETTLERGAFDAIASLAHREFGLHIAPEKMKMVQSRLRHRLSELRLATFDAYSDLVCSEKGAEERRSMISALTTNVSHFFREPHHFALLSKTILHGLRTRIDGGEPIRIWSAGCSNGQEPYSIAMHLLREEPLIANADFKILATDIDPKVISFAKNGAYDQNLLNGVTPENKSKFMQADGDLLRVTEHLKTLVSFRELNLLAEWPMRRQFDAIFCRNVVIYFDQQTQERLWPRFKKVLKPGGLLFLGHSERISTPTQFGFKTVGTTAYQKDDGAAQPSLLSGGQYGTSR</sequence>
<dbReference type="InterPro" id="IPR022641">
    <property type="entry name" value="CheR_N"/>
</dbReference>
<keyword evidence="3 5" id="KW-0808">Transferase</keyword>
<dbReference type="PANTHER" id="PTHR24422">
    <property type="entry name" value="CHEMOTAXIS PROTEIN METHYLTRANSFERASE"/>
    <property type="match status" value="1"/>
</dbReference>
<dbReference type="PRINTS" id="PR00996">
    <property type="entry name" value="CHERMTFRASE"/>
</dbReference>
<dbReference type="PIRSF" id="PIRSF000410">
    <property type="entry name" value="CheR"/>
    <property type="match status" value="1"/>
</dbReference>
<evidence type="ECO:0000256" key="2">
    <source>
        <dbReference type="ARBA" id="ARBA00022603"/>
    </source>
</evidence>
<dbReference type="Gene3D" id="1.10.155.10">
    <property type="entry name" value="Chemotaxis receptor methyltransferase CheR, N-terminal domain"/>
    <property type="match status" value="1"/>
</dbReference>
<dbReference type="InterPro" id="IPR000780">
    <property type="entry name" value="CheR_MeTrfase"/>
</dbReference>
<dbReference type="RefSeq" id="WP_407593040.1">
    <property type="nucleotide sequence ID" value="NZ_JBHDIY010000002.1"/>
</dbReference>
<dbReference type="InterPro" id="IPR036804">
    <property type="entry name" value="CheR_N_sf"/>
</dbReference>
<dbReference type="InterPro" id="IPR050903">
    <property type="entry name" value="Bact_Chemotaxis_MeTrfase"/>
</dbReference>
<feature type="domain" description="CheR-type methyltransferase" evidence="6">
    <location>
        <begin position="3"/>
        <end position="278"/>
    </location>
</feature>
<evidence type="ECO:0000313" key="7">
    <source>
        <dbReference type="EMBL" id="MFL4471213.1"/>
    </source>
</evidence>
<dbReference type="CDD" id="cd02440">
    <property type="entry name" value="AdoMet_MTases"/>
    <property type="match status" value="1"/>
</dbReference>